<feature type="transmembrane region" description="Helical" evidence="5">
    <location>
        <begin position="124"/>
        <end position="151"/>
    </location>
</feature>
<dbReference type="InterPro" id="IPR051784">
    <property type="entry name" value="Nod_factor_ABC_transporter"/>
</dbReference>
<dbReference type="PIRSF" id="PIRSF006648">
    <property type="entry name" value="DrrB"/>
    <property type="match status" value="1"/>
</dbReference>
<keyword evidence="5" id="KW-1003">Cell membrane</keyword>
<evidence type="ECO:0000313" key="8">
    <source>
        <dbReference type="Proteomes" id="UP001162891"/>
    </source>
</evidence>
<dbReference type="Pfam" id="PF01061">
    <property type="entry name" value="ABC2_membrane"/>
    <property type="match status" value="1"/>
</dbReference>
<dbReference type="PROSITE" id="PS51012">
    <property type="entry name" value="ABC_TM2"/>
    <property type="match status" value="1"/>
</dbReference>
<accession>A0ABN6MP09</accession>
<name>A0ABN6MP09_9BACT</name>
<evidence type="ECO:0000256" key="3">
    <source>
        <dbReference type="ARBA" id="ARBA00022989"/>
    </source>
</evidence>
<keyword evidence="3 5" id="KW-1133">Transmembrane helix</keyword>
<keyword evidence="2 5" id="KW-0812">Transmembrane</keyword>
<dbReference type="Proteomes" id="UP001162891">
    <property type="component" value="Chromosome"/>
</dbReference>
<dbReference type="InterPro" id="IPR000412">
    <property type="entry name" value="ABC_2_transport"/>
</dbReference>
<keyword evidence="4 5" id="KW-0472">Membrane</keyword>
<dbReference type="PRINTS" id="PR00164">
    <property type="entry name" value="ABC2TRNSPORT"/>
</dbReference>
<feature type="domain" description="ABC transmembrane type-2" evidence="6">
    <location>
        <begin position="46"/>
        <end position="286"/>
    </location>
</feature>
<dbReference type="PANTHER" id="PTHR43229">
    <property type="entry name" value="NODULATION PROTEIN J"/>
    <property type="match status" value="1"/>
</dbReference>
<evidence type="ECO:0000313" key="7">
    <source>
        <dbReference type="EMBL" id="BDG02764.1"/>
    </source>
</evidence>
<comment type="similarity">
    <text evidence="5">Belongs to the ABC-2 integral membrane protein family.</text>
</comment>
<feature type="transmembrane region" description="Helical" evidence="5">
    <location>
        <begin position="48"/>
        <end position="73"/>
    </location>
</feature>
<feature type="transmembrane region" description="Helical" evidence="5">
    <location>
        <begin position="265"/>
        <end position="284"/>
    </location>
</feature>
<keyword evidence="8" id="KW-1185">Reference proteome</keyword>
<evidence type="ECO:0000256" key="1">
    <source>
        <dbReference type="ARBA" id="ARBA00004141"/>
    </source>
</evidence>
<feature type="transmembrane region" description="Helical" evidence="5">
    <location>
        <begin position="157"/>
        <end position="181"/>
    </location>
</feature>
<sequence>MTDLSMPVDLPDTVPVRVPERSFRSDLRAVKIVWQRELIRFFRDKPRIVTALLQPMLYLFVFGTGMSSMIAGGRGDLRVFLFPGVMTMAVLFTSFFSAGSLVWDREFGFMREMLVAPVRRGAILLGKCLGGATAGTFQGLVVLAVGGFAGIRYSPSLVLTLVGELLVVAFAVTALGLLVAVRIRAIQSFMALVQMLLMPLFFLSGALFPVSGLPSWLAVLTRLDPLTYAVDPLRRAVLAHTGAGLGAVAPGVTWFGWNVPVPLELALVALSAAVALTIAVSLFGRD</sequence>
<dbReference type="RefSeq" id="WP_248360452.1">
    <property type="nucleotide sequence ID" value="NZ_AP025591.1"/>
</dbReference>
<comment type="subcellular location">
    <subcellularLocation>
        <location evidence="5">Cell membrane</location>
        <topology evidence="5">Multi-pass membrane protein</topology>
    </subcellularLocation>
    <subcellularLocation>
        <location evidence="1">Membrane</location>
        <topology evidence="1">Multi-pass membrane protein</topology>
    </subcellularLocation>
</comment>
<protein>
    <recommendedName>
        <fullName evidence="5">Transport permease protein</fullName>
    </recommendedName>
</protein>
<dbReference type="InterPro" id="IPR047817">
    <property type="entry name" value="ABC2_TM_bact-type"/>
</dbReference>
<evidence type="ECO:0000259" key="6">
    <source>
        <dbReference type="PROSITE" id="PS51012"/>
    </source>
</evidence>
<evidence type="ECO:0000256" key="5">
    <source>
        <dbReference type="RuleBase" id="RU361157"/>
    </source>
</evidence>
<dbReference type="InterPro" id="IPR013525">
    <property type="entry name" value="ABC2_TM"/>
</dbReference>
<evidence type="ECO:0000256" key="2">
    <source>
        <dbReference type="ARBA" id="ARBA00022692"/>
    </source>
</evidence>
<keyword evidence="5" id="KW-0813">Transport</keyword>
<dbReference type="EMBL" id="AP025591">
    <property type="protein sequence ID" value="BDG02764.1"/>
    <property type="molecule type" value="Genomic_DNA"/>
</dbReference>
<reference evidence="8" key="1">
    <citation type="journal article" date="2022" name="Int. J. Syst. Evol. Microbiol.">
        <title>Anaeromyxobacter oryzae sp. nov., Anaeromyxobacter diazotrophicus sp. nov. and Anaeromyxobacter paludicola sp. nov., isolated from paddy soils.</title>
        <authorList>
            <person name="Itoh H."/>
            <person name="Xu Z."/>
            <person name="Mise K."/>
            <person name="Masuda Y."/>
            <person name="Ushijima N."/>
            <person name="Hayakawa C."/>
            <person name="Shiratori Y."/>
            <person name="Senoo K."/>
        </authorList>
    </citation>
    <scope>NUCLEOTIDE SEQUENCE [LARGE SCALE GENOMIC DNA]</scope>
    <source>
        <strain evidence="8">Red232</strain>
    </source>
</reference>
<evidence type="ECO:0000256" key="4">
    <source>
        <dbReference type="ARBA" id="ARBA00023136"/>
    </source>
</evidence>
<gene>
    <name evidence="7" type="ORF">AMOR_17600</name>
</gene>
<dbReference type="PANTHER" id="PTHR43229:SF2">
    <property type="entry name" value="NODULATION PROTEIN J"/>
    <property type="match status" value="1"/>
</dbReference>
<feature type="transmembrane region" description="Helical" evidence="5">
    <location>
        <begin position="79"/>
        <end position="103"/>
    </location>
</feature>
<feature type="transmembrane region" description="Helical" evidence="5">
    <location>
        <begin position="188"/>
        <end position="208"/>
    </location>
</feature>
<proteinExistence type="inferred from homology"/>
<organism evidence="7 8">
    <name type="scientific">Anaeromyxobacter oryzae</name>
    <dbReference type="NCBI Taxonomy" id="2918170"/>
    <lineage>
        <taxon>Bacteria</taxon>
        <taxon>Pseudomonadati</taxon>
        <taxon>Myxococcota</taxon>
        <taxon>Myxococcia</taxon>
        <taxon>Myxococcales</taxon>
        <taxon>Cystobacterineae</taxon>
        <taxon>Anaeromyxobacteraceae</taxon>
        <taxon>Anaeromyxobacter</taxon>
    </lineage>
</organism>